<gene>
    <name evidence="4" type="ORF">S01H1_67806</name>
</gene>
<comment type="caution">
    <text evidence="4">The sequence shown here is derived from an EMBL/GenBank/DDBJ whole genome shotgun (WGS) entry which is preliminary data.</text>
</comment>
<reference evidence="4" key="1">
    <citation type="journal article" date="2014" name="Front. Microbiol.">
        <title>High frequency of phylogenetically diverse reductive dehalogenase-homologous genes in deep subseafloor sedimentary metagenomes.</title>
        <authorList>
            <person name="Kawai M."/>
            <person name="Futagami T."/>
            <person name="Toyoda A."/>
            <person name="Takaki Y."/>
            <person name="Nishi S."/>
            <person name="Hori S."/>
            <person name="Arai W."/>
            <person name="Tsubouchi T."/>
            <person name="Morono Y."/>
            <person name="Uchiyama I."/>
            <person name="Ito T."/>
            <person name="Fujiyama A."/>
            <person name="Inagaki F."/>
            <person name="Takami H."/>
        </authorList>
    </citation>
    <scope>NUCLEOTIDE SEQUENCE</scope>
    <source>
        <strain evidence="4">Expedition CK06-06</strain>
    </source>
</reference>
<dbReference type="EMBL" id="BARS01044928">
    <property type="protein sequence ID" value="GAG40908.1"/>
    <property type="molecule type" value="Genomic_DNA"/>
</dbReference>
<keyword evidence="1" id="KW-0328">Glycosyltransferase</keyword>
<dbReference type="InterPro" id="IPR002495">
    <property type="entry name" value="Glyco_trans_8"/>
</dbReference>
<keyword evidence="2" id="KW-0808">Transferase</keyword>
<dbReference type="GO" id="GO:0046872">
    <property type="term" value="F:metal ion binding"/>
    <property type="evidence" value="ECO:0007669"/>
    <property type="project" value="UniProtKB-KW"/>
</dbReference>
<dbReference type="AlphaFoldDB" id="X0XWF4"/>
<dbReference type="SUPFAM" id="SSF53448">
    <property type="entry name" value="Nucleotide-diphospho-sugar transferases"/>
    <property type="match status" value="1"/>
</dbReference>
<dbReference type="Pfam" id="PF01501">
    <property type="entry name" value="Glyco_transf_8"/>
    <property type="match status" value="1"/>
</dbReference>
<dbReference type="InterPro" id="IPR050748">
    <property type="entry name" value="Glycosyltrans_8_dom-fam"/>
</dbReference>
<dbReference type="PANTHER" id="PTHR13778">
    <property type="entry name" value="GLYCOSYLTRANSFERASE 8 DOMAIN-CONTAINING PROTEIN"/>
    <property type="match status" value="1"/>
</dbReference>
<evidence type="ECO:0000256" key="1">
    <source>
        <dbReference type="ARBA" id="ARBA00022676"/>
    </source>
</evidence>
<dbReference type="GO" id="GO:0016757">
    <property type="term" value="F:glycosyltransferase activity"/>
    <property type="evidence" value="ECO:0007669"/>
    <property type="project" value="UniProtKB-KW"/>
</dbReference>
<evidence type="ECO:0000313" key="4">
    <source>
        <dbReference type="EMBL" id="GAG40908.1"/>
    </source>
</evidence>
<organism evidence="4">
    <name type="scientific">marine sediment metagenome</name>
    <dbReference type="NCBI Taxonomy" id="412755"/>
    <lineage>
        <taxon>unclassified sequences</taxon>
        <taxon>metagenomes</taxon>
        <taxon>ecological metagenomes</taxon>
    </lineage>
</organism>
<evidence type="ECO:0000256" key="2">
    <source>
        <dbReference type="ARBA" id="ARBA00022679"/>
    </source>
</evidence>
<accession>X0XWF4</accession>
<sequence>LLRAWRDARVDVEVLRPDLSAVRALAVPRFPSPGVYLRLLAPELLPLGVERALYLDSDIVVLGDLGRLWDTDLGEHPLAAIQDQSIPFLDSERALPDVDALRGLLWSVRGVANWEELGLDPRGPYLNSGVLLMDIDTWRREGSAGRLLECLREQRAHAGMPDQYVLNVVFAGRWLPLDMRWNASPGLLAHHAPERSPFDAETLDRVRGGPWIIHYVGALKPWTWDGRVGWREAFRAELAETPWPAWAR</sequence>
<dbReference type="Gene3D" id="3.90.550.10">
    <property type="entry name" value="Spore Coat Polysaccharide Biosynthesis Protein SpsA, Chain A"/>
    <property type="match status" value="1"/>
</dbReference>
<evidence type="ECO:0008006" key="5">
    <source>
        <dbReference type="Google" id="ProtNLM"/>
    </source>
</evidence>
<feature type="non-terminal residue" evidence="4">
    <location>
        <position position="248"/>
    </location>
</feature>
<evidence type="ECO:0000256" key="3">
    <source>
        <dbReference type="ARBA" id="ARBA00022723"/>
    </source>
</evidence>
<feature type="non-terminal residue" evidence="4">
    <location>
        <position position="1"/>
    </location>
</feature>
<dbReference type="PANTHER" id="PTHR13778:SF47">
    <property type="entry name" value="LIPOPOLYSACCHARIDE 1,3-GALACTOSYLTRANSFERASE"/>
    <property type="match status" value="1"/>
</dbReference>
<proteinExistence type="predicted"/>
<protein>
    <recommendedName>
        <fullName evidence="5">Glycosyl transferase family 8 C-terminal domain-containing protein</fullName>
    </recommendedName>
</protein>
<keyword evidence="3" id="KW-0479">Metal-binding</keyword>
<name>X0XWF4_9ZZZZ</name>
<dbReference type="InterPro" id="IPR029044">
    <property type="entry name" value="Nucleotide-diphossugar_trans"/>
</dbReference>
<dbReference type="CDD" id="cd04194">
    <property type="entry name" value="GT8_A4GalT_like"/>
    <property type="match status" value="1"/>
</dbReference>